<dbReference type="Proteomes" id="UP000248584">
    <property type="component" value="Unassembled WGS sequence"/>
</dbReference>
<protein>
    <submittedName>
        <fullName evidence="2">Transposase</fullName>
    </submittedName>
</protein>
<comment type="caution">
    <text evidence="2">The sequence shown here is derived from an EMBL/GenBank/DDBJ whole genome shotgun (WGS) entry which is preliminary data.</text>
</comment>
<keyword evidence="3" id="KW-1185">Reference proteome</keyword>
<feature type="domain" description="Transposase IS204/IS1001/IS1096/IS1165 DDE" evidence="1">
    <location>
        <begin position="2"/>
        <end position="64"/>
    </location>
</feature>
<reference evidence="2 3" key="1">
    <citation type="submission" date="2018-06" db="EMBL/GenBank/DDBJ databases">
        <title>Genomic Encyclopedia of Archaeal and Bacterial Type Strains, Phase II (KMG-II): from individual species to whole genera.</title>
        <authorList>
            <person name="Goeker M."/>
        </authorList>
    </citation>
    <scope>NUCLEOTIDE SEQUENCE [LARGE SCALE GENOMIC DNA]</scope>
    <source>
        <strain evidence="2 3">DSM 17205</strain>
    </source>
</reference>
<proteinExistence type="predicted"/>
<dbReference type="EMBL" id="QKZR01000004">
    <property type="protein sequence ID" value="PZX38983.1"/>
    <property type="molecule type" value="Genomic_DNA"/>
</dbReference>
<gene>
    <name evidence="2" type="ORF">LX97_02348</name>
</gene>
<accession>A0ABX5PWD0</accession>
<evidence type="ECO:0000313" key="2">
    <source>
        <dbReference type="EMBL" id="PZX38983.1"/>
    </source>
</evidence>
<dbReference type="PANTHER" id="PTHR33498:SF1">
    <property type="entry name" value="TRANSPOSASE FOR INSERTION SEQUENCE ELEMENT IS1557"/>
    <property type="match status" value="1"/>
</dbReference>
<organism evidence="2 3">
    <name type="scientific">Nonlabens dokdonensis</name>
    <dbReference type="NCBI Taxonomy" id="328515"/>
    <lineage>
        <taxon>Bacteria</taxon>
        <taxon>Pseudomonadati</taxon>
        <taxon>Bacteroidota</taxon>
        <taxon>Flavobacteriia</taxon>
        <taxon>Flavobacteriales</taxon>
        <taxon>Flavobacteriaceae</taxon>
        <taxon>Nonlabens</taxon>
    </lineage>
</organism>
<dbReference type="Pfam" id="PF01610">
    <property type="entry name" value="DDE_Tnp_ISL3"/>
    <property type="match status" value="1"/>
</dbReference>
<name>A0ABX5PWD0_9FLAO</name>
<dbReference type="InterPro" id="IPR047951">
    <property type="entry name" value="Transpos_ISL3"/>
</dbReference>
<dbReference type="InterPro" id="IPR002560">
    <property type="entry name" value="Transposase_DDE"/>
</dbReference>
<evidence type="ECO:0000313" key="3">
    <source>
        <dbReference type="Proteomes" id="UP000248584"/>
    </source>
</evidence>
<sequence length="80" mass="9314">MVEESKIQSFIKAANTIKAHWSGIINYIESRINNGILEGLNSKIQLAKKRVKGYRNVKNFINMIYFNCGKLKFDYPLYLI</sequence>
<dbReference type="PANTHER" id="PTHR33498">
    <property type="entry name" value="TRANSPOSASE FOR INSERTION SEQUENCE ELEMENT IS1557"/>
    <property type="match status" value="1"/>
</dbReference>
<evidence type="ECO:0000259" key="1">
    <source>
        <dbReference type="Pfam" id="PF01610"/>
    </source>
</evidence>